<gene>
    <name evidence="1" type="ORF">DSM19430T_03240</name>
</gene>
<evidence type="ECO:0000313" key="1">
    <source>
        <dbReference type="EMBL" id="GFM35640.1"/>
    </source>
</evidence>
<proteinExistence type="predicted"/>
<reference evidence="1 2" key="1">
    <citation type="submission" date="2020-05" db="EMBL/GenBank/DDBJ databases">
        <title>Draft genome sequence of Desulfovibrio psychrotolerans JS1T.</title>
        <authorList>
            <person name="Ueno A."/>
            <person name="Tamazawa S."/>
            <person name="Tamamura S."/>
            <person name="Murakami T."/>
            <person name="Kiyama T."/>
            <person name="Inomata H."/>
            <person name="Amano Y."/>
            <person name="Miyakawa K."/>
            <person name="Tamaki H."/>
            <person name="Naganuma T."/>
            <person name="Kaneko K."/>
        </authorList>
    </citation>
    <scope>NUCLEOTIDE SEQUENCE [LARGE SCALE GENOMIC DNA]</scope>
    <source>
        <strain evidence="1 2">JS1</strain>
    </source>
</reference>
<name>A0A7J0BPR2_9BACT</name>
<dbReference type="RefSeq" id="WP_174408339.1">
    <property type="nucleotide sequence ID" value="NZ_BLVP01000001.1"/>
</dbReference>
<keyword evidence="2" id="KW-1185">Reference proteome</keyword>
<evidence type="ECO:0000313" key="2">
    <source>
        <dbReference type="Proteomes" id="UP000503820"/>
    </source>
</evidence>
<dbReference type="AlphaFoldDB" id="A0A7J0BPR2"/>
<accession>A0A7J0BPR2</accession>
<sequence>MAIIRSDLVMFEGRRMLEQQFAQQIRTGRRISVTDDILMQYFMSLRIAEQYPMRVHTAGNQTNLNEYLLGMFANIDI</sequence>
<dbReference type="Proteomes" id="UP000503820">
    <property type="component" value="Unassembled WGS sequence"/>
</dbReference>
<organism evidence="1 2">
    <name type="scientific">Desulfovibrio psychrotolerans</name>
    <dbReference type="NCBI Taxonomy" id="415242"/>
    <lineage>
        <taxon>Bacteria</taxon>
        <taxon>Pseudomonadati</taxon>
        <taxon>Thermodesulfobacteriota</taxon>
        <taxon>Desulfovibrionia</taxon>
        <taxon>Desulfovibrionales</taxon>
        <taxon>Desulfovibrionaceae</taxon>
        <taxon>Desulfovibrio</taxon>
    </lineage>
</organism>
<protein>
    <submittedName>
        <fullName evidence="1">Uncharacterized protein</fullName>
    </submittedName>
</protein>
<dbReference type="EMBL" id="BLVP01000001">
    <property type="protein sequence ID" value="GFM35640.1"/>
    <property type="molecule type" value="Genomic_DNA"/>
</dbReference>
<comment type="caution">
    <text evidence="1">The sequence shown here is derived from an EMBL/GenBank/DDBJ whole genome shotgun (WGS) entry which is preliminary data.</text>
</comment>